<dbReference type="EMBL" id="CAMXCT030003236">
    <property type="protein sequence ID" value="CAL4790587.1"/>
    <property type="molecule type" value="Genomic_DNA"/>
</dbReference>
<feature type="compositionally biased region" description="Polar residues" evidence="2">
    <location>
        <begin position="146"/>
        <end position="161"/>
    </location>
</feature>
<feature type="domain" description="Integrase catalytic" evidence="3">
    <location>
        <begin position="894"/>
        <end position="1060"/>
    </location>
</feature>
<proteinExistence type="predicted"/>
<dbReference type="Proteomes" id="UP001152797">
    <property type="component" value="Unassembled WGS sequence"/>
</dbReference>
<evidence type="ECO:0000313" key="5">
    <source>
        <dbReference type="EMBL" id="CAI4003275.1"/>
    </source>
</evidence>
<dbReference type="SUPFAM" id="SSF53098">
    <property type="entry name" value="Ribonuclease H-like"/>
    <property type="match status" value="1"/>
</dbReference>
<keyword evidence="1" id="KW-0175">Coiled coil</keyword>
<reference evidence="4" key="1">
    <citation type="submission" date="2022-10" db="EMBL/GenBank/DDBJ databases">
        <authorList>
            <person name="Chen Y."/>
            <person name="Dougan E. K."/>
            <person name="Chan C."/>
            <person name="Rhodes N."/>
            <person name="Thang M."/>
        </authorList>
    </citation>
    <scope>NUCLEOTIDE SEQUENCE</scope>
</reference>
<feature type="region of interest" description="Disordered" evidence="2">
    <location>
        <begin position="132"/>
        <end position="188"/>
    </location>
</feature>
<dbReference type="EMBL" id="CAMXCT030002077">
    <property type="protein sequence ID" value="CAL4782748.1"/>
    <property type="molecule type" value="Genomic_DNA"/>
</dbReference>
<evidence type="ECO:0000256" key="2">
    <source>
        <dbReference type="SAM" id="MobiDB-lite"/>
    </source>
</evidence>
<accession>A0A9P1G0Z1</accession>
<keyword evidence="8" id="KW-1185">Reference proteome</keyword>
<dbReference type="EMBL" id="CAMXCT020002077">
    <property type="protein sequence ID" value="CAL1148811.1"/>
    <property type="molecule type" value="Genomic_DNA"/>
</dbReference>
<evidence type="ECO:0000313" key="8">
    <source>
        <dbReference type="Proteomes" id="UP001152797"/>
    </source>
</evidence>
<organism evidence="4">
    <name type="scientific">Cladocopium goreaui</name>
    <dbReference type="NCBI Taxonomy" id="2562237"/>
    <lineage>
        <taxon>Eukaryota</taxon>
        <taxon>Sar</taxon>
        <taxon>Alveolata</taxon>
        <taxon>Dinophyceae</taxon>
        <taxon>Suessiales</taxon>
        <taxon>Symbiodiniaceae</taxon>
        <taxon>Cladocopium</taxon>
    </lineage>
</organism>
<evidence type="ECO:0000259" key="3">
    <source>
        <dbReference type="PROSITE" id="PS50994"/>
    </source>
</evidence>
<dbReference type="Gene3D" id="3.30.420.10">
    <property type="entry name" value="Ribonuclease H-like superfamily/Ribonuclease H"/>
    <property type="match status" value="1"/>
</dbReference>
<dbReference type="GO" id="GO:0015074">
    <property type="term" value="P:DNA integration"/>
    <property type="evidence" value="ECO:0007669"/>
    <property type="project" value="InterPro"/>
</dbReference>
<feature type="coiled-coil region" evidence="1">
    <location>
        <begin position="784"/>
        <end position="828"/>
    </location>
</feature>
<evidence type="ECO:0000313" key="4">
    <source>
        <dbReference type="EMBL" id="CAI3995436.1"/>
    </source>
</evidence>
<dbReference type="InterPro" id="IPR036397">
    <property type="entry name" value="RNaseH_sf"/>
</dbReference>
<dbReference type="EMBL" id="CAMXCT010003236">
    <property type="protein sequence ID" value="CAI4003275.1"/>
    <property type="molecule type" value="Genomic_DNA"/>
</dbReference>
<dbReference type="InterPro" id="IPR012337">
    <property type="entry name" value="RNaseH-like_sf"/>
</dbReference>
<evidence type="ECO:0000313" key="6">
    <source>
        <dbReference type="EMBL" id="CAL1148811.1"/>
    </source>
</evidence>
<dbReference type="GO" id="GO:0003676">
    <property type="term" value="F:nucleic acid binding"/>
    <property type="evidence" value="ECO:0007669"/>
    <property type="project" value="InterPro"/>
</dbReference>
<dbReference type="PROSITE" id="PS50994">
    <property type="entry name" value="INTEGRASE"/>
    <property type="match status" value="1"/>
</dbReference>
<dbReference type="InterPro" id="IPR001584">
    <property type="entry name" value="Integrase_cat-core"/>
</dbReference>
<dbReference type="EMBL" id="CAMXCT010002077">
    <property type="protein sequence ID" value="CAI3995436.1"/>
    <property type="molecule type" value="Genomic_DNA"/>
</dbReference>
<gene>
    <name evidence="4" type="ORF">C1SCF055_LOCUS22002</name>
    <name evidence="5" type="ORF">C1SCF055_LOCUS29155</name>
</gene>
<dbReference type="InterPro" id="IPR021109">
    <property type="entry name" value="Peptidase_aspartic_dom_sf"/>
</dbReference>
<dbReference type="AlphaFoldDB" id="A0A9P1G0Z1"/>
<sequence>MSEKWKIPSYDGSPEMLQAYREEVLQYMMAVEVHKRYLVGPRLVQELTGVARTLVRTKTLKDPQWLSHARGAYELLRFLEDELERPSLLDANKHVTAFFYNMERKKGESMTAWVARHSEKLWEASRAIQRVQREHEKQGKSVPAPRSSQWGSAWESQSQRSQHSHPFGEDGRLAEDDDEEGGGPYHQNQYWTWGQRSWDWSQSGDQWSWKSPEYDPPHEWEFDERPFIPEFLAGFLLLHRSGLEPAEKSNILTAIKGEFTTQAVAKALREQWSDVDLTKHDKHRMGSALVALEGDIGKDEAYHLDYTQEEIAMLGEEEQEAFWTYDQEAEHALEAIRQHKATLKEARWKQRQVKLGRSFFPPKPFQKSSATTRDGKKSVLCFKCGGPHFQRDCPLKNKEAQVTHEEEAEIAFTVTPDQTTQEESAQFGNTQEGNFNLGAYGILDSGATASLGSVDAMEAWREANLAESGKGKMVVDPSRCPTFKFGNGQKKVCLSTVQVGIDVGDKKGNFEVHVHDSPGQPILVSRRALKSLGAIVDFKNNQIVYTNVDPHTVVPLKEANNGHLLMPLVGNLLEGGTKRSPFSMPEPKNKAEWVKRILDEGYQVPTSWTVIQLQSFWAEIKMEKGEEGVKGNQLGDTLKMMRKAARKKSDLVNFMAAHNVTVTDNMTIAQMVALGEKTIYAKFEPHDQELVAFGKYANLTYQQVASQHPSYLQWIKTTALESDNPHWRLLRLHRWAEMQQAQMQVLQSAKNSKISTRGVTMLKDTASDTSFSMISETPEPNQEAQELARQWALLELEKQKIQKQAAEVEEAETQLRKATGEYSHKNRKELQKKMHYQETAYPVEAADSDAEMQEVGETPEEKQEREEIRKKIQQIHQSTGHGSLKVLVEALEKRGSTPKVLEEARKFSDKHHVMVIIDEGSRFRMARWVSTGKGQPTTWVMMKKVLEENWFSLFGYPQTLRVDPAGPWKNTEAEEYALEKNFELVPIPAEAHYQIGIVEGAIKSLKGVLDKLAESFSHLSMEELVSRATWTSNNMDSVRGFTPIQRIMGKAPDDAGRFFKSDNQIPICRDMLQDGGFTNDVEMRLEAEKAFLEEQALRRTERALRMGSDQRRPKEPRADYSTEAGAELFYAKVNLLKKNFGADLFEKFQKLWEFQKQLH</sequence>
<reference evidence="6" key="2">
    <citation type="submission" date="2024-04" db="EMBL/GenBank/DDBJ databases">
        <authorList>
            <person name="Chen Y."/>
            <person name="Shah S."/>
            <person name="Dougan E. K."/>
            <person name="Thang M."/>
            <person name="Chan C."/>
        </authorList>
    </citation>
    <scope>NUCLEOTIDE SEQUENCE [LARGE SCALE GENOMIC DNA]</scope>
</reference>
<evidence type="ECO:0000313" key="7">
    <source>
        <dbReference type="EMBL" id="CAL4782748.1"/>
    </source>
</evidence>
<evidence type="ECO:0000256" key="1">
    <source>
        <dbReference type="SAM" id="Coils"/>
    </source>
</evidence>
<comment type="caution">
    <text evidence="4">The sequence shown here is derived from an EMBL/GenBank/DDBJ whole genome shotgun (WGS) entry which is preliminary data.</text>
</comment>
<name>A0A9P1G0Z1_9DINO</name>
<dbReference type="EMBL" id="CAMXCT020003236">
    <property type="protein sequence ID" value="CAL1156650.1"/>
    <property type="molecule type" value="Genomic_DNA"/>
</dbReference>
<protein>
    <submittedName>
        <fullName evidence="7">Copia protein</fullName>
    </submittedName>
</protein>
<dbReference type="Gene3D" id="2.40.70.10">
    <property type="entry name" value="Acid Proteases"/>
    <property type="match status" value="1"/>
</dbReference>